<dbReference type="EMBL" id="CAADEX010000143">
    <property type="protein sequence ID" value="VFJ64958.1"/>
    <property type="molecule type" value="Genomic_DNA"/>
</dbReference>
<organism evidence="1">
    <name type="scientific">Candidatus Kentrum sp. DK</name>
    <dbReference type="NCBI Taxonomy" id="2126562"/>
    <lineage>
        <taxon>Bacteria</taxon>
        <taxon>Pseudomonadati</taxon>
        <taxon>Pseudomonadota</taxon>
        <taxon>Gammaproteobacteria</taxon>
        <taxon>Candidatus Kentrum</taxon>
    </lineage>
</organism>
<gene>
    <name evidence="1" type="ORF">BECKDK2373B_GA0170837_11432</name>
</gene>
<evidence type="ECO:0000313" key="1">
    <source>
        <dbReference type="EMBL" id="VFJ64958.1"/>
    </source>
</evidence>
<reference evidence="1" key="1">
    <citation type="submission" date="2019-02" db="EMBL/GenBank/DDBJ databases">
        <authorList>
            <person name="Gruber-Vodicka R. H."/>
            <person name="Seah K. B. B."/>
        </authorList>
    </citation>
    <scope>NUCLEOTIDE SEQUENCE</scope>
    <source>
        <strain evidence="1">BECK_DK47</strain>
    </source>
</reference>
<protein>
    <submittedName>
        <fullName evidence="1">Uncharacterized protein</fullName>
    </submittedName>
</protein>
<accession>A0A450TDE8</accession>
<name>A0A450TDE8_9GAMM</name>
<sequence length="474" mass="50490">MLFNGQIIDDGWLHQVFRYAGNPVLLACADSASPGQLKAHTLVSRGRRALKRKVAKAFSREGIQGQCDIVGHNVTKLLGAGSLRDFIAPFGDCEIVYDPTASFTRARVVVRCADALRRRLETGLHGVYLDPWRRTLFVVLDPQEYKRGGDVTEERLAETERLIGKTVSEELKWQGKSFRLNVRIGFDLPRQKVLPVDVATSARGRARVSLFTRLRARSTAAALAALLGTGAAATAMADGLPAVSGPNAKLAISGGGSDRGGQVMGDGSFTFPIGERYGAQIDGVIGESGGDTLKGIGAQGFWRKPEQGLIGVFGSHTALEDLELNRFGASGELYKGQFTFLGNAGYQLGDAQDDVFAGIGVRWYSTDNFFIGAGGSIAGDLSSGWVAAEYMPGIAALPGLSLFADVGAGEEDYSEAMAGIRYYFGAKGSNKSLIRRHREDDPDSLFGASLGGTSISQGLGVRMTEIEQAAYGGM</sequence>
<proteinExistence type="predicted"/>
<dbReference type="AlphaFoldDB" id="A0A450TDE8"/>